<evidence type="ECO:0000256" key="1">
    <source>
        <dbReference type="SAM" id="Phobius"/>
    </source>
</evidence>
<reference evidence="2 3" key="1">
    <citation type="submission" date="2018-04" db="EMBL/GenBank/DDBJ databases">
        <title>Altererythrobacter sp. HME9302 genome sequencing and assembly.</title>
        <authorList>
            <person name="Kang H."/>
            <person name="Kim H."/>
            <person name="Joh K."/>
        </authorList>
    </citation>
    <scope>NUCLEOTIDE SEQUENCE [LARGE SCALE GENOMIC DNA]</scope>
    <source>
        <strain evidence="2 3">HME9302</strain>
    </source>
</reference>
<feature type="transmembrane region" description="Helical" evidence="1">
    <location>
        <begin position="90"/>
        <end position="111"/>
    </location>
</feature>
<feature type="transmembrane region" description="Helical" evidence="1">
    <location>
        <begin position="155"/>
        <end position="177"/>
    </location>
</feature>
<keyword evidence="3" id="KW-1185">Reference proteome</keyword>
<feature type="transmembrane region" description="Helical" evidence="1">
    <location>
        <begin position="59"/>
        <end position="78"/>
    </location>
</feature>
<protein>
    <recommendedName>
        <fullName evidence="4">HXXEE domain-containing protein</fullName>
    </recommendedName>
</protein>
<gene>
    <name evidence="2" type="ORF">HME9302_00186</name>
</gene>
<dbReference type="EMBL" id="QBKA01000002">
    <property type="protein sequence ID" value="RDC59009.1"/>
    <property type="molecule type" value="Genomic_DNA"/>
</dbReference>
<comment type="caution">
    <text evidence="2">The sequence shown here is derived from an EMBL/GenBank/DDBJ whole genome shotgun (WGS) entry which is preliminary data.</text>
</comment>
<evidence type="ECO:0000313" key="2">
    <source>
        <dbReference type="EMBL" id="RDC59009.1"/>
    </source>
</evidence>
<keyword evidence="1" id="KW-1133">Transmembrane helix</keyword>
<keyword evidence="1" id="KW-0812">Transmembrane</keyword>
<sequence>MNGNLERGSNRALYTRWLLIAIVLHNCEEVFALERTPGVVDRMREMFELTIAMPGLDTIRAGLATLALVPALILWRAWSDAKAAEQGAVPSTRFAFVTCMIAAMTTANAIVPHLALGVALGGYVPGLASAIALTLPIGVLTLMAGWREEWLGREALLTAVLLGIALLPLVLGGFWALGELAAEISA</sequence>
<evidence type="ECO:0008006" key="4">
    <source>
        <dbReference type="Google" id="ProtNLM"/>
    </source>
</evidence>
<dbReference type="Pfam" id="PF13787">
    <property type="entry name" value="HXXEE"/>
    <property type="match status" value="1"/>
</dbReference>
<feature type="transmembrane region" description="Helical" evidence="1">
    <location>
        <begin position="123"/>
        <end position="143"/>
    </location>
</feature>
<organism evidence="2 3">
    <name type="scientific">Alteripontixanthobacter maritimus</name>
    <dbReference type="NCBI Taxonomy" id="2161824"/>
    <lineage>
        <taxon>Bacteria</taxon>
        <taxon>Pseudomonadati</taxon>
        <taxon>Pseudomonadota</taxon>
        <taxon>Alphaproteobacteria</taxon>
        <taxon>Sphingomonadales</taxon>
        <taxon>Erythrobacteraceae</taxon>
        <taxon>Alteripontixanthobacter</taxon>
    </lineage>
</organism>
<dbReference type="Proteomes" id="UP000253727">
    <property type="component" value="Unassembled WGS sequence"/>
</dbReference>
<dbReference type="InterPro" id="IPR025671">
    <property type="entry name" value="HXXEE"/>
</dbReference>
<dbReference type="OrthoDB" id="2221824at2"/>
<accession>A0A369Q7V7</accession>
<keyword evidence="1" id="KW-0472">Membrane</keyword>
<dbReference type="AlphaFoldDB" id="A0A369Q7V7"/>
<evidence type="ECO:0000313" key="3">
    <source>
        <dbReference type="Proteomes" id="UP000253727"/>
    </source>
</evidence>
<proteinExistence type="predicted"/>
<name>A0A369Q7V7_9SPHN</name>